<dbReference type="Proteomes" id="UP000287166">
    <property type="component" value="Unassembled WGS sequence"/>
</dbReference>
<dbReference type="GeneID" id="38779521"/>
<sequence length="896" mass="100592">MSTQPVLQDGYRLPTDVRPRHYDVTIRTDLEQLKFDGVVHVDLHIQRETSTVVLHVKDLKLGDVALYSEALRAEQTPSSSNIDTVSERAAFGFPSPLPAGSKAQLKIAFSGELTSGMTGYYRSTSGGEGKPKYYTLTQFESTYARKAFPCWDEPALKATFAVTLVSRADTVNLSNMPAISETTGEHAIAWLSKKFASVSEKPGDWKITRFETTPPMSTYIVAFANGHFAHLESSYTSPLTGKVRPLRIYTTPEAIDQAHFALEVKRKVLPLYEQMFEIEYPLPKLDTLVAHDFDSGAMENWGLITGRTTAFLLDSKKAELAARKRVATVQSHEVAHMWFGNITTMEWWDNLYLNEGFASLMGEVIILDKVFPEWKLYTSFITGDLSEALDLDGKLSSHPIEVECSDASMIDQIFDSLSYAKAASVLRMLSDYVGEERFLKGVSIYLKNHLYANSVTRDLWEGIQTATGRDIPRMMDNWVKKIGFPVLTVTEIADGIRVRQNRFLETGPAPPKDDETIWVIPLSLLTVSEQGDVVVQKNIVLDEREKFIPIDTRKPFKLNAGTVGVYRVHYTPERLVKIGNQAVMLPSPFSVEDRIGIVNDAFALAKAGFADVSSALSLVQVLRNEQEYLVWESVGRNLSEITSTWWEHPEVVDPLKKLRRELFVPIVQRLGYENAESDSVDTQQLRTLAIGHAASSGDEGVVEELTSRFARYLSTGDDSSIPADLMRVTYIAAVKYGGEKEWDAVKQIIAKPKTPTSGIAAIRALGATQDFALAEKTVRYTLTDARDQDLMYYFSGFGGNFKMRAFGKDAFKRHYETLLKRLSATTNFRFLVEVAFGSLSSRKDHDETVEFFKDKDTSKYDMMLKQALENMTTKAAWIDRSTGDILKWLEARSKDI</sequence>
<evidence type="ECO:0000256" key="4">
    <source>
        <dbReference type="ARBA" id="ARBA00022723"/>
    </source>
</evidence>
<dbReference type="InterPro" id="IPR001930">
    <property type="entry name" value="Peptidase_M1"/>
</dbReference>
<feature type="binding site" evidence="9">
    <location>
        <position position="336"/>
    </location>
    <ligand>
        <name>Zn(2+)</name>
        <dbReference type="ChEBI" id="CHEBI:29105"/>
        <note>catalytic</note>
    </ligand>
</feature>
<dbReference type="CDD" id="cd09601">
    <property type="entry name" value="M1_APN-Q_like"/>
    <property type="match status" value="1"/>
</dbReference>
<keyword evidence="3 11" id="KW-0645">Protease</keyword>
<dbReference type="InterPro" id="IPR050344">
    <property type="entry name" value="Peptidase_M1_aminopeptidases"/>
</dbReference>
<evidence type="ECO:0000313" key="15">
    <source>
        <dbReference type="EMBL" id="GBE82604.1"/>
    </source>
</evidence>
<comment type="caution">
    <text evidence="15">The sequence shown here is derived from an EMBL/GenBank/DDBJ whole genome shotgun (WGS) entry which is preliminary data.</text>
</comment>
<dbReference type="SUPFAM" id="SSF63737">
    <property type="entry name" value="Leukotriene A4 hydrolase N-terminal domain"/>
    <property type="match status" value="1"/>
</dbReference>
<dbReference type="FunFam" id="1.10.390.10:FF:000006">
    <property type="entry name" value="Puromycin-sensitive aminopeptidase"/>
    <property type="match status" value="1"/>
</dbReference>
<evidence type="ECO:0000256" key="3">
    <source>
        <dbReference type="ARBA" id="ARBA00022670"/>
    </source>
</evidence>
<dbReference type="GO" id="GO:0008270">
    <property type="term" value="F:zinc ion binding"/>
    <property type="evidence" value="ECO:0007669"/>
    <property type="project" value="UniProtKB-UniRule"/>
</dbReference>
<dbReference type="PANTHER" id="PTHR11533:SF174">
    <property type="entry name" value="PUROMYCIN-SENSITIVE AMINOPEPTIDASE-RELATED"/>
    <property type="match status" value="1"/>
</dbReference>
<evidence type="ECO:0000256" key="5">
    <source>
        <dbReference type="ARBA" id="ARBA00022801"/>
    </source>
</evidence>
<feature type="site" description="Transition state stabilizer" evidence="10">
    <location>
        <position position="419"/>
    </location>
</feature>
<name>A0A401GKD7_9APHY</name>
<keyword evidence="2 11" id="KW-0031">Aminopeptidase</keyword>
<feature type="active site" description="Proton acceptor" evidence="8">
    <location>
        <position position="333"/>
    </location>
</feature>
<dbReference type="EC" id="3.4.11.-" evidence="11"/>
<dbReference type="Gene3D" id="2.60.40.1730">
    <property type="entry name" value="tricorn interacting facor f3 domain"/>
    <property type="match status" value="1"/>
</dbReference>
<dbReference type="InterPro" id="IPR045357">
    <property type="entry name" value="Aminopeptidase_N-like_N"/>
</dbReference>
<keyword evidence="5 11" id="KW-0378">Hydrolase</keyword>
<dbReference type="AlphaFoldDB" id="A0A401GKD7"/>
<dbReference type="GO" id="GO:0005615">
    <property type="term" value="C:extracellular space"/>
    <property type="evidence" value="ECO:0007669"/>
    <property type="project" value="TreeGrafter"/>
</dbReference>
<dbReference type="InterPro" id="IPR024571">
    <property type="entry name" value="ERAP1-like_C_dom"/>
</dbReference>
<keyword evidence="4 9" id="KW-0479">Metal-binding</keyword>
<feature type="binding site" evidence="9">
    <location>
        <position position="332"/>
    </location>
    <ligand>
        <name>Zn(2+)</name>
        <dbReference type="ChEBI" id="CHEBI:29105"/>
        <note>catalytic</note>
    </ligand>
</feature>
<dbReference type="GO" id="GO:0006508">
    <property type="term" value="P:proteolysis"/>
    <property type="evidence" value="ECO:0007669"/>
    <property type="project" value="UniProtKB-KW"/>
</dbReference>
<dbReference type="FunCoup" id="A0A401GKD7">
    <property type="interactions" value="528"/>
</dbReference>
<dbReference type="Gene3D" id="1.25.50.20">
    <property type="match status" value="1"/>
</dbReference>
<dbReference type="GO" id="GO:0043171">
    <property type="term" value="P:peptide catabolic process"/>
    <property type="evidence" value="ECO:0007669"/>
    <property type="project" value="TreeGrafter"/>
</dbReference>
<dbReference type="GO" id="GO:0005737">
    <property type="term" value="C:cytoplasm"/>
    <property type="evidence" value="ECO:0007669"/>
    <property type="project" value="TreeGrafter"/>
</dbReference>
<dbReference type="RefSeq" id="XP_027613517.1">
    <property type="nucleotide sequence ID" value="XM_027757716.1"/>
</dbReference>
<dbReference type="GO" id="GO:0016020">
    <property type="term" value="C:membrane"/>
    <property type="evidence" value="ECO:0007669"/>
    <property type="project" value="TreeGrafter"/>
</dbReference>
<gene>
    <name evidence="15" type="ORF">SCP_0409890</name>
</gene>
<protein>
    <recommendedName>
        <fullName evidence="11">Aminopeptidase</fullName>
        <ecNumber evidence="11">3.4.11.-</ecNumber>
    </recommendedName>
</protein>
<evidence type="ECO:0000256" key="10">
    <source>
        <dbReference type="PIRSR" id="PIRSR634016-4"/>
    </source>
</evidence>
<feature type="domain" description="ERAP1-like C-terminal" evidence="13">
    <location>
        <begin position="556"/>
        <end position="871"/>
    </location>
</feature>
<evidence type="ECO:0000313" key="16">
    <source>
        <dbReference type="Proteomes" id="UP000287166"/>
    </source>
</evidence>
<evidence type="ECO:0000256" key="8">
    <source>
        <dbReference type="PIRSR" id="PIRSR634016-1"/>
    </source>
</evidence>
<dbReference type="SUPFAM" id="SSF55486">
    <property type="entry name" value="Metalloproteases ('zincins'), catalytic domain"/>
    <property type="match status" value="1"/>
</dbReference>
<dbReference type="InParanoid" id="A0A401GKD7"/>
<evidence type="ECO:0000256" key="7">
    <source>
        <dbReference type="ARBA" id="ARBA00023049"/>
    </source>
</evidence>
<dbReference type="Pfam" id="PF17900">
    <property type="entry name" value="Peptidase_M1_N"/>
    <property type="match status" value="1"/>
</dbReference>
<feature type="binding site" evidence="9">
    <location>
        <position position="355"/>
    </location>
    <ligand>
        <name>Zn(2+)</name>
        <dbReference type="ChEBI" id="CHEBI:29105"/>
        <note>catalytic</note>
    </ligand>
</feature>
<dbReference type="InterPro" id="IPR014782">
    <property type="entry name" value="Peptidase_M1_dom"/>
</dbReference>
<comment type="cofactor">
    <cofactor evidence="9 11">
        <name>Zn(2+)</name>
        <dbReference type="ChEBI" id="CHEBI:29105"/>
    </cofactor>
    <text evidence="9 11">Binds 1 zinc ion per subunit.</text>
</comment>
<evidence type="ECO:0000259" key="13">
    <source>
        <dbReference type="Pfam" id="PF11838"/>
    </source>
</evidence>
<dbReference type="OrthoDB" id="10031169at2759"/>
<dbReference type="InterPro" id="IPR034016">
    <property type="entry name" value="M1_APN-typ"/>
</dbReference>
<dbReference type="PRINTS" id="PR00756">
    <property type="entry name" value="ALADIPTASE"/>
</dbReference>
<feature type="domain" description="Aminopeptidase N-like N-terminal" evidence="14">
    <location>
        <begin position="19"/>
        <end position="220"/>
    </location>
</feature>
<evidence type="ECO:0000256" key="11">
    <source>
        <dbReference type="RuleBase" id="RU364040"/>
    </source>
</evidence>
<dbReference type="Gene3D" id="1.10.390.10">
    <property type="entry name" value="Neutral Protease Domain 2"/>
    <property type="match status" value="1"/>
</dbReference>
<dbReference type="Gene3D" id="2.60.40.1910">
    <property type="match status" value="1"/>
</dbReference>
<evidence type="ECO:0000256" key="2">
    <source>
        <dbReference type="ARBA" id="ARBA00022438"/>
    </source>
</evidence>
<comment type="similarity">
    <text evidence="1 11">Belongs to the peptidase M1 family.</text>
</comment>
<dbReference type="PANTHER" id="PTHR11533">
    <property type="entry name" value="PROTEASE M1 ZINC METALLOPROTEASE"/>
    <property type="match status" value="1"/>
</dbReference>
<dbReference type="STRING" id="139825.A0A401GKD7"/>
<evidence type="ECO:0000259" key="12">
    <source>
        <dbReference type="Pfam" id="PF01433"/>
    </source>
</evidence>
<evidence type="ECO:0000256" key="1">
    <source>
        <dbReference type="ARBA" id="ARBA00010136"/>
    </source>
</evidence>
<dbReference type="GO" id="GO:0070006">
    <property type="term" value="F:metalloaminopeptidase activity"/>
    <property type="evidence" value="ECO:0007669"/>
    <property type="project" value="TreeGrafter"/>
</dbReference>
<dbReference type="Pfam" id="PF01433">
    <property type="entry name" value="Peptidase_M1"/>
    <property type="match status" value="1"/>
</dbReference>
<accession>A0A401GKD7</accession>
<reference evidence="15 16" key="1">
    <citation type="journal article" date="2018" name="Sci. Rep.">
        <title>Genome sequence of the cauliflower mushroom Sparassis crispa (Hanabiratake) and its association with beneficial usage.</title>
        <authorList>
            <person name="Kiyama R."/>
            <person name="Furutani Y."/>
            <person name="Kawaguchi K."/>
            <person name="Nakanishi T."/>
        </authorList>
    </citation>
    <scope>NUCLEOTIDE SEQUENCE [LARGE SCALE GENOMIC DNA]</scope>
</reference>
<dbReference type="Pfam" id="PF11838">
    <property type="entry name" value="ERAP1_C"/>
    <property type="match status" value="1"/>
</dbReference>
<dbReference type="InterPro" id="IPR027268">
    <property type="entry name" value="Peptidase_M4/M1_CTD_sf"/>
</dbReference>
<proteinExistence type="inferred from homology"/>
<keyword evidence="7 11" id="KW-0482">Metalloprotease</keyword>
<evidence type="ECO:0000256" key="9">
    <source>
        <dbReference type="PIRSR" id="PIRSR634016-3"/>
    </source>
</evidence>
<keyword evidence="6 9" id="KW-0862">Zinc</keyword>
<evidence type="ECO:0000259" key="14">
    <source>
        <dbReference type="Pfam" id="PF17900"/>
    </source>
</evidence>
<dbReference type="InterPro" id="IPR042097">
    <property type="entry name" value="Aminopeptidase_N-like_N_sf"/>
</dbReference>
<dbReference type="EMBL" id="BFAD01000004">
    <property type="protein sequence ID" value="GBE82604.1"/>
    <property type="molecule type" value="Genomic_DNA"/>
</dbReference>
<dbReference type="GO" id="GO:0042277">
    <property type="term" value="F:peptide binding"/>
    <property type="evidence" value="ECO:0007669"/>
    <property type="project" value="TreeGrafter"/>
</dbReference>
<evidence type="ECO:0000256" key="6">
    <source>
        <dbReference type="ARBA" id="ARBA00022833"/>
    </source>
</evidence>
<keyword evidence="16" id="KW-1185">Reference proteome</keyword>
<organism evidence="15 16">
    <name type="scientific">Sparassis crispa</name>
    <dbReference type="NCBI Taxonomy" id="139825"/>
    <lineage>
        <taxon>Eukaryota</taxon>
        <taxon>Fungi</taxon>
        <taxon>Dikarya</taxon>
        <taxon>Basidiomycota</taxon>
        <taxon>Agaricomycotina</taxon>
        <taxon>Agaricomycetes</taxon>
        <taxon>Polyporales</taxon>
        <taxon>Sparassidaceae</taxon>
        <taxon>Sparassis</taxon>
    </lineage>
</organism>
<feature type="domain" description="Peptidase M1 membrane alanine aminopeptidase" evidence="12">
    <location>
        <begin position="260"/>
        <end position="478"/>
    </location>
</feature>